<keyword evidence="1" id="KW-0732">Signal</keyword>
<accession>A0A2K8L3E6</accession>
<dbReference type="KEGG" id="maes:Ga0123461_1955"/>
<feature type="region of interest" description="Disordered" evidence="2">
    <location>
        <begin position="100"/>
        <end position="169"/>
    </location>
</feature>
<sequence>MRIGLTGKDKQTYAGDTELTFSSPTFVSYLAKIKYPVASNFDAFMLVGGTTAKIKGKSVSAASSLTQSKIKTGASFGAGVDYKIDDQISVGAEWVQVQAASSQPTPRQECGGLLAQRPTTSKRGVKPRAAALETQRQERCLKGAGRHNASPFSFARRSPSPSSPSLNSL</sequence>
<evidence type="ECO:0000256" key="2">
    <source>
        <dbReference type="SAM" id="MobiDB-lite"/>
    </source>
</evidence>
<dbReference type="EMBL" id="CP018799">
    <property type="protein sequence ID" value="ATX80361.1"/>
    <property type="molecule type" value="Genomic_DNA"/>
</dbReference>
<keyword evidence="5" id="KW-1185">Reference proteome</keyword>
<evidence type="ECO:0000313" key="4">
    <source>
        <dbReference type="EMBL" id="ATX80361.1"/>
    </source>
</evidence>
<dbReference type="Pfam" id="PF13505">
    <property type="entry name" value="OMP_b-brl"/>
    <property type="match status" value="1"/>
</dbReference>
<organism evidence="4 5">
    <name type="scientific">Mariprofundus aestuarium</name>
    <dbReference type="NCBI Taxonomy" id="1921086"/>
    <lineage>
        <taxon>Bacteria</taxon>
        <taxon>Pseudomonadati</taxon>
        <taxon>Pseudomonadota</taxon>
        <taxon>Candidatius Mariprofundia</taxon>
        <taxon>Mariprofundales</taxon>
        <taxon>Mariprofundaceae</taxon>
        <taxon>Mariprofundus</taxon>
    </lineage>
</organism>
<dbReference type="InterPro" id="IPR011250">
    <property type="entry name" value="OMP/PagP_B-barrel"/>
</dbReference>
<dbReference type="Proteomes" id="UP000231701">
    <property type="component" value="Chromosome"/>
</dbReference>
<dbReference type="Gene3D" id="2.40.160.20">
    <property type="match status" value="1"/>
</dbReference>
<gene>
    <name evidence="4" type="ORF">Ga0123461_1955</name>
</gene>
<evidence type="ECO:0000256" key="1">
    <source>
        <dbReference type="ARBA" id="ARBA00022729"/>
    </source>
</evidence>
<feature type="domain" description="Outer membrane protein beta-barrel" evidence="3">
    <location>
        <begin position="5"/>
        <end position="99"/>
    </location>
</feature>
<dbReference type="InterPro" id="IPR027385">
    <property type="entry name" value="Beta-barrel_OMP"/>
</dbReference>
<reference evidence="4 5" key="1">
    <citation type="submission" date="2016-12" db="EMBL/GenBank/DDBJ databases">
        <title>Isolation and genomic insights into novel planktonic Zetaproteobacteria from stratified waters of the Chesapeake Bay.</title>
        <authorList>
            <person name="McAllister S.M."/>
            <person name="Kato S."/>
            <person name="Chan C.S."/>
            <person name="Chiu B.K."/>
            <person name="Field E.K."/>
        </authorList>
    </citation>
    <scope>NUCLEOTIDE SEQUENCE [LARGE SCALE GENOMIC DNA]</scope>
    <source>
        <strain evidence="4 5">CP-5</strain>
    </source>
</reference>
<name>A0A2K8L3E6_MARES</name>
<dbReference type="AlphaFoldDB" id="A0A2K8L3E6"/>
<feature type="compositionally biased region" description="Low complexity" evidence="2">
    <location>
        <begin position="149"/>
        <end position="169"/>
    </location>
</feature>
<evidence type="ECO:0000313" key="5">
    <source>
        <dbReference type="Proteomes" id="UP000231701"/>
    </source>
</evidence>
<protein>
    <submittedName>
        <fullName evidence="4">Outer membrane protein beta-barrel domain-containing protein</fullName>
    </submittedName>
</protein>
<evidence type="ECO:0000259" key="3">
    <source>
        <dbReference type="Pfam" id="PF13505"/>
    </source>
</evidence>
<dbReference type="SUPFAM" id="SSF56925">
    <property type="entry name" value="OMPA-like"/>
    <property type="match status" value="1"/>
</dbReference>
<proteinExistence type="predicted"/>